<feature type="transmembrane region" description="Helical" evidence="13">
    <location>
        <begin position="7"/>
        <end position="25"/>
    </location>
</feature>
<organism evidence="14 15">
    <name type="scientific">Flavobacterium sangjuense</name>
    <dbReference type="NCBI Taxonomy" id="2518177"/>
    <lineage>
        <taxon>Bacteria</taxon>
        <taxon>Pseudomonadati</taxon>
        <taxon>Bacteroidota</taxon>
        <taxon>Flavobacteriia</taxon>
        <taxon>Flavobacteriales</taxon>
        <taxon>Flavobacteriaceae</taxon>
        <taxon>Flavobacterium</taxon>
    </lineage>
</organism>
<keyword evidence="7" id="KW-0630">Potassium</keyword>
<protein>
    <submittedName>
        <fullName evidence="14">Potassium channel</fullName>
    </submittedName>
</protein>
<evidence type="ECO:0000313" key="15">
    <source>
        <dbReference type="Proteomes" id="UP000296862"/>
    </source>
</evidence>
<evidence type="ECO:0000256" key="9">
    <source>
        <dbReference type="ARBA" id="ARBA00023065"/>
    </source>
</evidence>
<evidence type="ECO:0000256" key="4">
    <source>
        <dbReference type="ARBA" id="ARBA00022538"/>
    </source>
</evidence>
<keyword evidence="5 13" id="KW-0812">Transmembrane</keyword>
<proteinExistence type="inferred from homology"/>
<feature type="transmembrane region" description="Helical" evidence="13">
    <location>
        <begin position="45"/>
        <end position="67"/>
    </location>
</feature>
<keyword evidence="8 13" id="KW-1133">Transmembrane helix</keyword>
<name>A0A4P7PX88_9FLAO</name>
<evidence type="ECO:0000256" key="12">
    <source>
        <dbReference type="ARBA" id="ARBA00034430"/>
    </source>
</evidence>
<evidence type="ECO:0000256" key="8">
    <source>
        <dbReference type="ARBA" id="ARBA00022989"/>
    </source>
</evidence>
<dbReference type="InterPro" id="IPR010617">
    <property type="entry name" value="TMEM175-like"/>
</dbReference>
<keyword evidence="11 14" id="KW-0407">Ion channel</keyword>
<evidence type="ECO:0000256" key="10">
    <source>
        <dbReference type="ARBA" id="ARBA00023136"/>
    </source>
</evidence>
<feature type="transmembrane region" description="Helical" evidence="13">
    <location>
        <begin position="83"/>
        <end position="105"/>
    </location>
</feature>
<dbReference type="GO" id="GO:0016020">
    <property type="term" value="C:membrane"/>
    <property type="evidence" value="ECO:0007669"/>
    <property type="project" value="UniProtKB-SubCell"/>
</dbReference>
<dbReference type="GO" id="GO:0015252">
    <property type="term" value="F:proton channel activity"/>
    <property type="evidence" value="ECO:0007669"/>
    <property type="project" value="InterPro"/>
</dbReference>
<comment type="subcellular location">
    <subcellularLocation>
        <location evidence="1">Membrane</location>
        <topology evidence="1">Multi-pass membrane protein</topology>
    </subcellularLocation>
</comment>
<dbReference type="Pfam" id="PF06736">
    <property type="entry name" value="TMEM175"/>
    <property type="match status" value="1"/>
</dbReference>
<evidence type="ECO:0000256" key="11">
    <source>
        <dbReference type="ARBA" id="ARBA00023303"/>
    </source>
</evidence>
<sequence length="195" mass="22198">MKFQLERILLFSDAVFAIAITLMIIEIKPPHLEHGSSFWQGFSAFLKLSPIIMGTVLSFYLVGLFWYRHHDLMKHLVNCDGKFLALNLSLLLAVAFIPFSTAFVFENEPSPFPLLIYNMNYAIASLLYYKLCSYAFNPSHNLASSDVSVEVSKMKRETIYSLGVYTLTTVLAFFTPFAPIGYVAFAFQHKVVNRK</sequence>
<dbReference type="PANTHER" id="PTHR31462">
    <property type="entry name" value="ENDOSOMAL/LYSOSOMAL POTASSIUM CHANNEL TMEM175"/>
    <property type="match status" value="1"/>
</dbReference>
<evidence type="ECO:0000256" key="2">
    <source>
        <dbReference type="ARBA" id="ARBA00006920"/>
    </source>
</evidence>
<evidence type="ECO:0000256" key="7">
    <source>
        <dbReference type="ARBA" id="ARBA00022958"/>
    </source>
</evidence>
<evidence type="ECO:0000256" key="6">
    <source>
        <dbReference type="ARBA" id="ARBA00022826"/>
    </source>
</evidence>
<evidence type="ECO:0000256" key="3">
    <source>
        <dbReference type="ARBA" id="ARBA00022448"/>
    </source>
</evidence>
<keyword evidence="15" id="KW-1185">Reference proteome</keyword>
<dbReference type="PANTHER" id="PTHR31462:SF5">
    <property type="entry name" value="ENDOSOMAL_LYSOSOMAL PROTON CHANNEL TMEM175"/>
    <property type="match status" value="1"/>
</dbReference>
<accession>A0A4P7PX88</accession>
<dbReference type="AlphaFoldDB" id="A0A4P7PX88"/>
<feature type="transmembrane region" description="Helical" evidence="13">
    <location>
        <begin position="162"/>
        <end position="185"/>
    </location>
</feature>
<comment type="similarity">
    <text evidence="2">Belongs to the TMEM175 family.</text>
</comment>
<keyword evidence="10 13" id="KW-0472">Membrane</keyword>
<comment type="catalytic activity">
    <reaction evidence="12">
        <text>K(+)(in) = K(+)(out)</text>
        <dbReference type="Rhea" id="RHEA:29463"/>
        <dbReference type="ChEBI" id="CHEBI:29103"/>
    </reaction>
</comment>
<dbReference type="KEGG" id="fsn:GS03_02662"/>
<evidence type="ECO:0000256" key="5">
    <source>
        <dbReference type="ARBA" id="ARBA00022692"/>
    </source>
</evidence>
<dbReference type="Proteomes" id="UP000296862">
    <property type="component" value="Chromosome"/>
</dbReference>
<gene>
    <name evidence="14" type="ORF">GS03_02662</name>
</gene>
<evidence type="ECO:0000313" key="14">
    <source>
        <dbReference type="EMBL" id="QBZ99140.1"/>
    </source>
</evidence>
<dbReference type="OrthoDB" id="7626281at2"/>
<keyword evidence="3" id="KW-0813">Transport</keyword>
<keyword evidence="9" id="KW-0406">Ion transport</keyword>
<evidence type="ECO:0000256" key="13">
    <source>
        <dbReference type="SAM" id="Phobius"/>
    </source>
</evidence>
<keyword evidence="6" id="KW-0631">Potassium channel</keyword>
<dbReference type="RefSeq" id="WP_136153004.1">
    <property type="nucleotide sequence ID" value="NZ_CP038810.1"/>
</dbReference>
<keyword evidence="4" id="KW-0633">Potassium transport</keyword>
<dbReference type="EMBL" id="CP038810">
    <property type="protein sequence ID" value="QBZ99140.1"/>
    <property type="molecule type" value="Genomic_DNA"/>
</dbReference>
<evidence type="ECO:0000256" key="1">
    <source>
        <dbReference type="ARBA" id="ARBA00004141"/>
    </source>
</evidence>
<dbReference type="GO" id="GO:0005267">
    <property type="term" value="F:potassium channel activity"/>
    <property type="evidence" value="ECO:0007669"/>
    <property type="project" value="UniProtKB-KW"/>
</dbReference>
<reference evidence="14 15" key="1">
    <citation type="submission" date="2019-04" db="EMBL/GenBank/DDBJ databases">
        <title>Flavobacterium sp. GS03.</title>
        <authorList>
            <person name="Kim H."/>
        </authorList>
    </citation>
    <scope>NUCLEOTIDE SEQUENCE [LARGE SCALE GENOMIC DNA]</scope>
    <source>
        <strain evidence="14 15">GS03</strain>
    </source>
</reference>